<dbReference type="InterPro" id="IPR002528">
    <property type="entry name" value="MATE_fam"/>
</dbReference>
<protein>
    <recommendedName>
        <fullName evidence="4">MATE family efflux transporter</fullName>
    </recommendedName>
</protein>
<feature type="transmembrane region" description="Helical" evidence="1">
    <location>
        <begin position="58"/>
        <end position="80"/>
    </location>
</feature>
<reference evidence="2 3" key="1">
    <citation type="submission" date="2022-01" db="EMBL/GenBank/DDBJ databases">
        <title>Whole genome-based taxonomy of the Shewanellaceae.</title>
        <authorList>
            <person name="Martin-Rodriguez A.J."/>
        </authorList>
    </citation>
    <scope>NUCLEOTIDE SEQUENCE [LARGE SCALE GENOMIC DNA]</scope>
    <source>
        <strain evidence="2 3">DSM 17177</strain>
    </source>
</reference>
<keyword evidence="1" id="KW-0472">Membrane</keyword>
<feature type="transmembrane region" description="Helical" evidence="1">
    <location>
        <begin position="100"/>
        <end position="117"/>
    </location>
</feature>
<keyword evidence="1" id="KW-1133">Transmembrane helix</keyword>
<dbReference type="RefSeq" id="WP_248943211.1">
    <property type="nucleotide sequence ID" value="NZ_JAKIKS010000212.1"/>
</dbReference>
<keyword evidence="3" id="KW-1185">Reference proteome</keyword>
<evidence type="ECO:0000313" key="2">
    <source>
        <dbReference type="EMBL" id="MCL1127778.1"/>
    </source>
</evidence>
<accession>A0ABT0LJC3</accession>
<organism evidence="2 3">
    <name type="scientific">Shewanella surugensis</name>
    <dbReference type="NCBI Taxonomy" id="212020"/>
    <lineage>
        <taxon>Bacteria</taxon>
        <taxon>Pseudomonadati</taxon>
        <taxon>Pseudomonadota</taxon>
        <taxon>Gammaproteobacteria</taxon>
        <taxon>Alteromonadales</taxon>
        <taxon>Shewanellaceae</taxon>
        <taxon>Shewanella</taxon>
    </lineage>
</organism>
<dbReference type="EMBL" id="JAKIKS010000212">
    <property type="protein sequence ID" value="MCL1127778.1"/>
    <property type="molecule type" value="Genomic_DNA"/>
</dbReference>
<feature type="transmembrane region" description="Helical" evidence="1">
    <location>
        <begin position="22"/>
        <end position="46"/>
    </location>
</feature>
<dbReference type="Proteomes" id="UP001203423">
    <property type="component" value="Unassembled WGS sequence"/>
</dbReference>
<sequence>MLIKSCLECVKFTWNKYFHQTLILALPLILSLFSQILLGIIDLLMVGQLGAAAVASVAFVNVLAPLLLHFTFGLASAFLIKIAHAYGSVNHTSGAEEFRYAMICAILIGVVQCALLINKR</sequence>
<proteinExistence type="predicted"/>
<evidence type="ECO:0000313" key="3">
    <source>
        <dbReference type="Proteomes" id="UP001203423"/>
    </source>
</evidence>
<keyword evidence="1" id="KW-0812">Transmembrane</keyword>
<name>A0ABT0LJC3_9GAMM</name>
<evidence type="ECO:0008006" key="4">
    <source>
        <dbReference type="Google" id="ProtNLM"/>
    </source>
</evidence>
<gene>
    <name evidence="2" type="ORF">L2764_25760</name>
</gene>
<evidence type="ECO:0000256" key="1">
    <source>
        <dbReference type="SAM" id="Phobius"/>
    </source>
</evidence>
<dbReference type="Pfam" id="PF01554">
    <property type="entry name" value="MatE"/>
    <property type="match status" value="1"/>
</dbReference>
<comment type="caution">
    <text evidence="2">The sequence shown here is derived from an EMBL/GenBank/DDBJ whole genome shotgun (WGS) entry which is preliminary data.</text>
</comment>